<organism evidence="1 2">
    <name type="scientific">Bugula neritina</name>
    <name type="common">Brown bryozoan</name>
    <name type="synonym">Sertularia neritina</name>
    <dbReference type="NCBI Taxonomy" id="10212"/>
    <lineage>
        <taxon>Eukaryota</taxon>
        <taxon>Metazoa</taxon>
        <taxon>Spiralia</taxon>
        <taxon>Lophotrochozoa</taxon>
        <taxon>Bryozoa</taxon>
        <taxon>Gymnolaemata</taxon>
        <taxon>Cheilostomatida</taxon>
        <taxon>Flustrina</taxon>
        <taxon>Buguloidea</taxon>
        <taxon>Bugulidae</taxon>
        <taxon>Bugula</taxon>
    </lineage>
</organism>
<dbReference type="AlphaFoldDB" id="A0A7J7J8Q0"/>
<dbReference type="Proteomes" id="UP000593567">
    <property type="component" value="Unassembled WGS sequence"/>
</dbReference>
<evidence type="ECO:0000313" key="1">
    <source>
        <dbReference type="EMBL" id="KAF6022619.1"/>
    </source>
</evidence>
<proteinExistence type="predicted"/>
<gene>
    <name evidence="1" type="ORF">EB796_019077</name>
</gene>
<dbReference type="EMBL" id="VXIV02002827">
    <property type="protein sequence ID" value="KAF6022619.1"/>
    <property type="molecule type" value="Genomic_DNA"/>
</dbReference>
<keyword evidence="2" id="KW-1185">Reference proteome</keyword>
<evidence type="ECO:0000313" key="2">
    <source>
        <dbReference type="Proteomes" id="UP000593567"/>
    </source>
</evidence>
<accession>A0A7J7J8Q0</accession>
<name>A0A7J7J8Q0_BUGNE</name>
<comment type="caution">
    <text evidence="1">The sequence shown here is derived from an EMBL/GenBank/DDBJ whole genome shotgun (WGS) entry which is preliminary data.</text>
</comment>
<sequence>MSNTILSVSRFVLPVMLGVGKILTKSSLSTSAISSLSGFTNEIFAPSIALKNDTVLITPSVPVMIST</sequence>
<protein>
    <submittedName>
        <fullName evidence="1">Uncharacterized protein</fullName>
    </submittedName>
</protein>
<reference evidence="1" key="1">
    <citation type="submission" date="2020-06" db="EMBL/GenBank/DDBJ databases">
        <title>Draft genome of Bugula neritina, a colonial animal packing powerful symbionts and potential medicines.</title>
        <authorList>
            <person name="Rayko M."/>
        </authorList>
    </citation>
    <scope>NUCLEOTIDE SEQUENCE [LARGE SCALE GENOMIC DNA]</scope>
    <source>
        <strain evidence="1">Kwan_BN1</strain>
    </source>
</reference>